<dbReference type="GO" id="GO:0006952">
    <property type="term" value="P:defense response"/>
    <property type="evidence" value="ECO:0007669"/>
    <property type="project" value="UniProtKB-ARBA"/>
</dbReference>
<keyword evidence="9 13" id="KW-1133">Transmembrane helix</keyword>
<keyword evidence="3" id="KW-1003">Cell membrane</keyword>
<dbReference type="EMBL" id="BAABME010009014">
    <property type="protein sequence ID" value="GAA0174305.1"/>
    <property type="molecule type" value="Genomic_DNA"/>
</dbReference>
<dbReference type="InterPro" id="IPR013210">
    <property type="entry name" value="LRR_N_plant-typ"/>
</dbReference>
<evidence type="ECO:0000256" key="3">
    <source>
        <dbReference type="ARBA" id="ARBA00022475"/>
    </source>
</evidence>
<keyword evidence="6 13" id="KW-0812">Transmembrane</keyword>
<gene>
    <name evidence="16" type="ORF">LIER_27726</name>
</gene>
<feature type="chain" id="PRO_5043427701" evidence="14">
    <location>
        <begin position="26"/>
        <end position="1053"/>
    </location>
</feature>
<dbReference type="Gene3D" id="3.80.10.10">
    <property type="entry name" value="Ribonuclease Inhibitor"/>
    <property type="match status" value="3"/>
</dbReference>
<dbReference type="GO" id="GO:0051707">
    <property type="term" value="P:response to other organism"/>
    <property type="evidence" value="ECO:0007669"/>
    <property type="project" value="UniProtKB-ARBA"/>
</dbReference>
<keyword evidence="11 16" id="KW-0675">Receptor</keyword>
<evidence type="ECO:0000256" key="13">
    <source>
        <dbReference type="SAM" id="Phobius"/>
    </source>
</evidence>
<comment type="caution">
    <text evidence="16">The sequence shown here is derived from an EMBL/GenBank/DDBJ whole genome shotgun (WGS) entry which is preliminary data.</text>
</comment>
<evidence type="ECO:0000256" key="12">
    <source>
        <dbReference type="ARBA" id="ARBA00023180"/>
    </source>
</evidence>
<dbReference type="GO" id="GO:0007165">
    <property type="term" value="P:signal transduction"/>
    <property type="evidence" value="ECO:0007669"/>
    <property type="project" value="UniProtKB-ARBA"/>
</dbReference>
<keyword evidence="10 13" id="KW-0472">Membrane</keyword>
<dbReference type="SMART" id="SM00369">
    <property type="entry name" value="LRR_TYP"/>
    <property type="match status" value="10"/>
</dbReference>
<name>A0AAV3RGP6_LITER</name>
<evidence type="ECO:0000256" key="10">
    <source>
        <dbReference type="ARBA" id="ARBA00023136"/>
    </source>
</evidence>
<dbReference type="GO" id="GO:0005886">
    <property type="term" value="C:plasma membrane"/>
    <property type="evidence" value="ECO:0007669"/>
    <property type="project" value="UniProtKB-SubCell"/>
</dbReference>
<evidence type="ECO:0000256" key="14">
    <source>
        <dbReference type="SAM" id="SignalP"/>
    </source>
</evidence>
<dbReference type="SUPFAM" id="SSF52047">
    <property type="entry name" value="RNI-like"/>
    <property type="match status" value="1"/>
</dbReference>
<keyword evidence="12" id="KW-0325">Glycoprotein</keyword>
<dbReference type="Pfam" id="PF13855">
    <property type="entry name" value="LRR_8"/>
    <property type="match status" value="2"/>
</dbReference>
<keyword evidence="4" id="KW-0597">Phosphoprotein</keyword>
<keyword evidence="17" id="KW-1185">Reference proteome</keyword>
<proteinExistence type="inferred from homology"/>
<dbReference type="InterPro" id="IPR046956">
    <property type="entry name" value="RLP23-like"/>
</dbReference>
<evidence type="ECO:0000256" key="7">
    <source>
        <dbReference type="ARBA" id="ARBA00022729"/>
    </source>
</evidence>
<dbReference type="Pfam" id="PF00560">
    <property type="entry name" value="LRR_1"/>
    <property type="match status" value="11"/>
</dbReference>
<dbReference type="InterPro" id="IPR001611">
    <property type="entry name" value="Leu-rich_rpt"/>
</dbReference>
<keyword evidence="8" id="KW-0677">Repeat</keyword>
<keyword evidence="5" id="KW-0433">Leucine-rich repeat</keyword>
<dbReference type="Pfam" id="PF08263">
    <property type="entry name" value="LRRNT_2"/>
    <property type="match status" value="1"/>
</dbReference>
<dbReference type="FunFam" id="3.80.10.10:FF:000041">
    <property type="entry name" value="LRR receptor-like serine/threonine-protein kinase ERECTA"/>
    <property type="match status" value="1"/>
</dbReference>
<evidence type="ECO:0000256" key="11">
    <source>
        <dbReference type="ARBA" id="ARBA00023170"/>
    </source>
</evidence>
<feature type="domain" description="Leucine-rich repeat-containing N-terminal plant-type" evidence="15">
    <location>
        <begin position="35"/>
        <end position="73"/>
    </location>
</feature>
<dbReference type="InterPro" id="IPR003591">
    <property type="entry name" value="Leu-rich_rpt_typical-subtyp"/>
</dbReference>
<evidence type="ECO:0000256" key="4">
    <source>
        <dbReference type="ARBA" id="ARBA00022553"/>
    </source>
</evidence>
<dbReference type="AlphaFoldDB" id="A0AAV3RGP6"/>
<evidence type="ECO:0000256" key="5">
    <source>
        <dbReference type="ARBA" id="ARBA00022614"/>
    </source>
</evidence>
<evidence type="ECO:0000256" key="6">
    <source>
        <dbReference type="ARBA" id="ARBA00022692"/>
    </source>
</evidence>
<evidence type="ECO:0000259" key="15">
    <source>
        <dbReference type="Pfam" id="PF08263"/>
    </source>
</evidence>
<dbReference type="InterPro" id="IPR032675">
    <property type="entry name" value="LRR_dom_sf"/>
</dbReference>
<keyword evidence="7 14" id="KW-0732">Signal</keyword>
<reference evidence="16 17" key="1">
    <citation type="submission" date="2024-01" db="EMBL/GenBank/DDBJ databases">
        <title>The complete chloroplast genome sequence of Lithospermum erythrorhizon: insights into the phylogenetic relationship among Boraginaceae species and the maternal lineages of purple gromwells.</title>
        <authorList>
            <person name="Okada T."/>
            <person name="Watanabe K."/>
        </authorList>
    </citation>
    <scope>NUCLEOTIDE SEQUENCE [LARGE SCALE GENOMIC DNA]</scope>
</reference>
<organism evidence="16 17">
    <name type="scientific">Lithospermum erythrorhizon</name>
    <name type="common">Purple gromwell</name>
    <name type="synonym">Lithospermum officinale var. erythrorhizon</name>
    <dbReference type="NCBI Taxonomy" id="34254"/>
    <lineage>
        <taxon>Eukaryota</taxon>
        <taxon>Viridiplantae</taxon>
        <taxon>Streptophyta</taxon>
        <taxon>Embryophyta</taxon>
        <taxon>Tracheophyta</taxon>
        <taxon>Spermatophyta</taxon>
        <taxon>Magnoliopsida</taxon>
        <taxon>eudicotyledons</taxon>
        <taxon>Gunneridae</taxon>
        <taxon>Pentapetalae</taxon>
        <taxon>asterids</taxon>
        <taxon>lamiids</taxon>
        <taxon>Boraginales</taxon>
        <taxon>Boraginaceae</taxon>
        <taxon>Boraginoideae</taxon>
        <taxon>Lithospermeae</taxon>
        <taxon>Lithospermum</taxon>
    </lineage>
</organism>
<dbReference type="PANTHER" id="PTHR48063">
    <property type="entry name" value="LRR RECEPTOR-LIKE KINASE"/>
    <property type="match status" value="1"/>
</dbReference>
<evidence type="ECO:0000313" key="17">
    <source>
        <dbReference type="Proteomes" id="UP001454036"/>
    </source>
</evidence>
<accession>A0AAV3RGP6</accession>
<feature type="transmembrane region" description="Helical" evidence="13">
    <location>
        <begin position="989"/>
        <end position="1011"/>
    </location>
</feature>
<dbReference type="FunFam" id="3.80.10.10:FF:000383">
    <property type="entry name" value="Leucine-rich repeat receptor protein kinase EMS1"/>
    <property type="match status" value="1"/>
</dbReference>
<comment type="subcellular location">
    <subcellularLocation>
        <location evidence="1">Cell membrane</location>
        <topology evidence="1">Single-pass type I membrane protein</topology>
    </subcellularLocation>
</comment>
<comment type="similarity">
    <text evidence="2">Belongs to the RLP family.</text>
</comment>
<sequence>MSEKLSSILLLLGFYFVATFFFCHGDDASVINCSANDLEALLDFKSGINDPEGLHLSWKSESNCCQWSGIRCDNKTGAVINVDVHNLNPGKDEDHLGTYGFWNLSGEIRPSLLKLESLRYLDLSCNSFEGITIPEFLGSLNNLQYLNLSKAGFVGSVPPTLGNLSSLQYLDISSDYSQSLVVNNFQWMPGLVSLKILDFTLLNLSSIEVNWLEILNMLPYLTEIHLQSTSLPAGSISSLSYINFTSLAVIDLSANAFNDLFPSWLVNVSSLTYVNLLECSLRGRIPLGFSELLNLRYFNLALNYNLSVDSHKFLGGSWNNIQYLILDQTNVHGKLPSTIGNMTYLTYFDMSSCNLEGGIPSSIGKLCNLTYLDLSGNILSGSLPESLEGYDTCRTSSPLPCLVNLELTANRLMGKLPDWLGQLFNLQQLGIGGNLLEGPIPDSIGRLRNLESITLAINKLSGPLPESFGQLEKLSILDISSNELRGIVSENHFARAKSLEILQLYSNSLTLNFSSNWLPPFQVRNLGLGSCKLGPSFPSWLQHHKAIQFLDLSNASISGPVPEWFWDLSFNLSLLNFSHNQLQGKLPNPIMLDSFADLDLSFNFFEGTIPLPMNQVELFDLSNNRFEGHIPLNMSDSMPYLIFLSLSGNKLTGDIPLTLGKMTSLLVVDLSANSLSGRIPDVGNCSYLNVLDLGNNSLSGEIPTSLGQLNNLKSLHFNDNKLSGELPSSFKKLSSLETLDLRNNLLSGNIPSLFEEGFTHLRILNLRSNQFGGNISTWNTSNLHSLQVLDLAQNYLYGRVPESFGGLQTMARKPNRTEYLLYGKYRGVYYEEGVVINFQNSQKYTKTLSLLTAIDISDNNFSGEFPSQLVKLSGLLVLNISRNKISGRIPQDVSRLDQLLLLDLSSNDLSGQIPPSMVSMSVLGSLNLSNNNFSGSIPYTGQMSTFSNLSFKDNPNLCGGPLEKCKNDDLDRQKNYQDNTDSEEFIDQWFYLSLGIGFSLAIMAPYLILAIRRPWSAGYFRLVDNLAYRLLTFIDRQPRNRNMNARPHIRFHA</sequence>
<evidence type="ECO:0000256" key="2">
    <source>
        <dbReference type="ARBA" id="ARBA00009592"/>
    </source>
</evidence>
<dbReference type="PANTHER" id="PTHR48063:SF16">
    <property type="entry name" value="LRR RECEPTOR-LIKE SERINE_THREONINE-PROTEIN KINASE GSO1"/>
    <property type="match status" value="1"/>
</dbReference>
<dbReference type="FunFam" id="3.80.10.10:FF:001347">
    <property type="entry name" value="LRR receptor-like serine/threonine-protein kinase GSO2"/>
    <property type="match status" value="1"/>
</dbReference>
<dbReference type="PROSITE" id="PS51450">
    <property type="entry name" value="LRR"/>
    <property type="match status" value="2"/>
</dbReference>
<protein>
    <submittedName>
        <fullName evidence="16">Transmembrane signal receptor</fullName>
    </submittedName>
</protein>
<evidence type="ECO:0000313" key="16">
    <source>
        <dbReference type="EMBL" id="GAA0174305.1"/>
    </source>
</evidence>
<evidence type="ECO:0000256" key="9">
    <source>
        <dbReference type="ARBA" id="ARBA00022989"/>
    </source>
</evidence>
<dbReference type="FunFam" id="3.80.10.10:FF:000111">
    <property type="entry name" value="LRR receptor-like serine/threonine-protein kinase ERECTA"/>
    <property type="match status" value="1"/>
</dbReference>
<dbReference type="SMART" id="SM00365">
    <property type="entry name" value="LRR_SD22"/>
    <property type="match status" value="4"/>
</dbReference>
<evidence type="ECO:0000256" key="1">
    <source>
        <dbReference type="ARBA" id="ARBA00004251"/>
    </source>
</evidence>
<dbReference type="Proteomes" id="UP001454036">
    <property type="component" value="Unassembled WGS sequence"/>
</dbReference>
<dbReference type="FunFam" id="3.80.10.10:FF:000095">
    <property type="entry name" value="LRR receptor-like serine/threonine-protein kinase GSO1"/>
    <property type="match status" value="1"/>
</dbReference>
<dbReference type="SUPFAM" id="SSF52058">
    <property type="entry name" value="L domain-like"/>
    <property type="match status" value="3"/>
</dbReference>
<evidence type="ECO:0000256" key="8">
    <source>
        <dbReference type="ARBA" id="ARBA00022737"/>
    </source>
</evidence>
<feature type="signal peptide" evidence="14">
    <location>
        <begin position="1"/>
        <end position="25"/>
    </location>
</feature>